<dbReference type="Proteomes" id="UP000288805">
    <property type="component" value="Unassembled WGS sequence"/>
</dbReference>
<feature type="region of interest" description="Disordered" evidence="1">
    <location>
        <begin position="167"/>
        <end position="195"/>
    </location>
</feature>
<protein>
    <submittedName>
        <fullName evidence="2">Uncharacterized protein</fullName>
    </submittedName>
</protein>
<accession>A0A438DZE2</accession>
<reference evidence="2 3" key="1">
    <citation type="journal article" date="2018" name="PLoS Genet.">
        <title>Population sequencing reveals clonal diversity and ancestral inbreeding in the grapevine cultivar Chardonnay.</title>
        <authorList>
            <person name="Roach M.J."/>
            <person name="Johnson D.L."/>
            <person name="Bohlmann J."/>
            <person name="van Vuuren H.J."/>
            <person name="Jones S.J."/>
            <person name="Pretorius I.S."/>
            <person name="Schmidt S.A."/>
            <person name="Borneman A.R."/>
        </authorList>
    </citation>
    <scope>NUCLEOTIDE SEQUENCE [LARGE SCALE GENOMIC DNA]</scope>
    <source>
        <strain evidence="3">cv. Chardonnay</strain>
        <tissue evidence="2">Leaf</tissue>
    </source>
</reference>
<sequence length="230" mass="25928">MGELVKSRRGENQGNRAPNFKVPNFRTPDFKVRKFRTPYQGAKSLDQRKKFRTPLPQGAKSIQGAKSVFKVQKLNSLPRAQPEKPLESEPTSISAMAKTRGGLSAPHPHRHLDHIEPPWEPHPRHLFRPRPFPHLRGTPSQPIPHQEATRGPCATSDQATSLFLGHQRREPSSRVLESHPTHLSHKPATEEPRIPVDMPPEAIIRRPMIAGPPIEGNWIAEIDPSTRDLL</sequence>
<evidence type="ECO:0000313" key="3">
    <source>
        <dbReference type="Proteomes" id="UP000288805"/>
    </source>
</evidence>
<dbReference type="EMBL" id="QGNW01001450">
    <property type="protein sequence ID" value="RVW40881.1"/>
    <property type="molecule type" value="Genomic_DNA"/>
</dbReference>
<evidence type="ECO:0000256" key="1">
    <source>
        <dbReference type="SAM" id="MobiDB-lite"/>
    </source>
</evidence>
<evidence type="ECO:0000313" key="2">
    <source>
        <dbReference type="EMBL" id="RVW40881.1"/>
    </source>
</evidence>
<organism evidence="2 3">
    <name type="scientific">Vitis vinifera</name>
    <name type="common">Grape</name>
    <dbReference type="NCBI Taxonomy" id="29760"/>
    <lineage>
        <taxon>Eukaryota</taxon>
        <taxon>Viridiplantae</taxon>
        <taxon>Streptophyta</taxon>
        <taxon>Embryophyta</taxon>
        <taxon>Tracheophyta</taxon>
        <taxon>Spermatophyta</taxon>
        <taxon>Magnoliopsida</taxon>
        <taxon>eudicotyledons</taxon>
        <taxon>Gunneridae</taxon>
        <taxon>Pentapetalae</taxon>
        <taxon>rosids</taxon>
        <taxon>Vitales</taxon>
        <taxon>Vitaceae</taxon>
        <taxon>Viteae</taxon>
        <taxon>Vitis</taxon>
    </lineage>
</organism>
<comment type="caution">
    <text evidence="2">The sequence shown here is derived from an EMBL/GenBank/DDBJ whole genome shotgun (WGS) entry which is preliminary data.</text>
</comment>
<feature type="compositionally biased region" description="Basic and acidic residues" evidence="1">
    <location>
        <begin position="1"/>
        <end position="11"/>
    </location>
</feature>
<gene>
    <name evidence="2" type="ORF">CK203_094279</name>
</gene>
<feature type="compositionally biased region" description="Basic and acidic residues" evidence="1">
    <location>
        <begin position="167"/>
        <end position="180"/>
    </location>
</feature>
<name>A0A438DZE2_VITVI</name>
<dbReference type="AlphaFoldDB" id="A0A438DZE2"/>
<feature type="region of interest" description="Disordered" evidence="1">
    <location>
        <begin position="1"/>
        <end position="66"/>
    </location>
</feature>
<proteinExistence type="predicted"/>